<evidence type="ECO:0000313" key="1">
    <source>
        <dbReference type="EMBL" id="GLK89807.1"/>
    </source>
</evidence>
<reference evidence="1" key="2">
    <citation type="submission" date="2023-01" db="EMBL/GenBank/DDBJ databases">
        <authorList>
            <person name="Sun Q."/>
            <person name="Evtushenko L."/>
        </authorList>
    </citation>
    <scope>NUCLEOTIDE SEQUENCE</scope>
    <source>
        <strain evidence="1">VKM B-2935</strain>
    </source>
</reference>
<dbReference type="EMBL" id="BSFN01000007">
    <property type="protein sequence ID" value="GLK89807.1"/>
    <property type="molecule type" value="Genomic_DNA"/>
</dbReference>
<proteinExistence type="predicted"/>
<gene>
    <name evidence="1" type="ORF">GCM10017655_28690</name>
</gene>
<name>A0A9W6K6M6_9PSED</name>
<dbReference type="AlphaFoldDB" id="A0A9W6K6M6"/>
<keyword evidence="2" id="KW-1185">Reference proteome</keyword>
<dbReference type="Proteomes" id="UP001143328">
    <property type="component" value="Unassembled WGS sequence"/>
</dbReference>
<dbReference type="RefSeq" id="WP_271195993.1">
    <property type="nucleotide sequence ID" value="NZ_BSFN01000007.1"/>
</dbReference>
<organism evidence="1 2">
    <name type="scientific">Pseudomonas turukhanskensis</name>
    <dbReference type="NCBI Taxonomy" id="1806536"/>
    <lineage>
        <taxon>Bacteria</taxon>
        <taxon>Pseudomonadati</taxon>
        <taxon>Pseudomonadota</taxon>
        <taxon>Gammaproteobacteria</taxon>
        <taxon>Pseudomonadales</taxon>
        <taxon>Pseudomonadaceae</taxon>
        <taxon>Pseudomonas</taxon>
    </lineage>
</organism>
<comment type="caution">
    <text evidence="1">The sequence shown here is derived from an EMBL/GenBank/DDBJ whole genome shotgun (WGS) entry which is preliminary data.</text>
</comment>
<reference evidence="1" key="1">
    <citation type="journal article" date="2014" name="Int. J. Syst. Evol. Microbiol.">
        <title>Complete genome sequence of Corynebacterium casei LMG S-19264T (=DSM 44701T), isolated from a smear-ripened cheese.</title>
        <authorList>
            <consortium name="US DOE Joint Genome Institute (JGI-PGF)"/>
            <person name="Walter F."/>
            <person name="Albersmeier A."/>
            <person name="Kalinowski J."/>
            <person name="Ruckert C."/>
        </authorList>
    </citation>
    <scope>NUCLEOTIDE SEQUENCE</scope>
    <source>
        <strain evidence="1">VKM B-2935</strain>
    </source>
</reference>
<protein>
    <submittedName>
        <fullName evidence="1">Uncharacterized protein</fullName>
    </submittedName>
</protein>
<sequence length="110" mass="11920">MALTRDFKQTIVERVAREPKFATSLLDEAASLFLNGEPDVARLILRDLVNATIGFEQLASETHKGSKSLHRMLSSTGNPNMDNLAAIFNALRNSLGLQIEVRAVPAGADA</sequence>
<evidence type="ECO:0000313" key="2">
    <source>
        <dbReference type="Proteomes" id="UP001143328"/>
    </source>
</evidence>
<accession>A0A9W6K6M6</accession>